<name>A0ABM1BZJ5_LIMPO</name>
<dbReference type="Proteomes" id="UP000694941">
    <property type="component" value="Unplaced"/>
</dbReference>
<protein>
    <submittedName>
        <fullName evidence="4 5">Uncharacterized protein LOC106475495 isoform X1</fullName>
    </submittedName>
</protein>
<evidence type="ECO:0000313" key="3">
    <source>
        <dbReference type="Proteomes" id="UP000694941"/>
    </source>
</evidence>
<feature type="compositionally biased region" description="Basic and acidic residues" evidence="1">
    <location>
        <begin position="48"/>
        <end position="103"/>
    </location>
</feature>
<dbReference type="RefSeq" id="XP_022235289.1">
    <property type="nucleotide sequence ID" value="XM_022379581.1"/>
</dbReference>
<organism evidence="3 4">
    <name type="scientific">Limulus polyphemus</name>
    <name type="common">Atlantic horseshoe crab</name>
    <dbReference type="NCBI Taxonomy" id="6850"/>
    <lineage>
        <taxon>Eukaryota</taxon>
        <taxon>Metazoa</taxon>
        <taxon>Ecdysozoa</taxon>
        <taxon>Arthropoda</taxon>
        <taxon>Chelicerata</taxon>
        <taxon>Merostomata</taxon>
        <taxon>Xiphosura</taxon>
        <taxon>Limulidae</taxon>
        <taxon>Limulus</taxon>
    </lineage>
</organism>
<gene>
    <name evidence="4 5" type="primary">LOC106475495</name>
</gene>
<dbReference type="Pfam" id="PF21107">
    <property type="entry name" value="STPRs"/>
    <property type="match status" value="1"/>
</dbReference>
<feature type="compositionally biased region" description="Basic residues" evidence="1">
    <location>
        <begin position="104"/>
        <end position="113"/>
    </location>
</feature>
<evidence type="ECO:0000313" key="5">
    <source>
        <dbReference type="RefSeq" id="XP_022235289.1"/>
    </source>
</evidence>
<sequence>MGRPKKYKDDGERRRERARREKERRAQESLEQREDRLRKMSQYVKMKRAAETEEQRLERLRKMSQNERDRRAAESKEQRLERLWRMSQNIRDRRAAESKGEHSRKPKRKVATRKQKLLLEIEPESSSSSSHDCISKINTFSFFVDKCSSQQKLQRTQDVSKMILLSTGRVQEDFLSVRHGTQLKDRNENLNFETRRTKLKLIGSPKRQEEKPEEYKYHSICKEVTSGPFTYSKNTCKPLHTDDSSVSHLTPEVPVIQVKYSFGTEVEEVITTPDIDALLDLWKNSPEPRPQPIIKRKFKVGAKAVKVTVADACPAYYFWERLRGILHDKDVNFWVLKKVGLSSIKIVKLICKACNLQVWVDYETTVCIKRQPESRNPTAIDLENLLLNVAYTKYKRKVLTSRQSTDHSPQPLAM</sequence>
<dbReference type="InterPro" id="IPR048998">
    <property type="entry name" value="STPR"/>
</dbReference>
<dbReference type="RefSeq" id="XP_013791629.1">
    <property type="nucleotide sequence ID" value="XM_013936175.2"/>
</dbReference>
<evidence type="ECO:0000259" key="2">
    <source>
        <dbReference type="Pfam" id="PF21107"/>
    </source>
</evidence>
<feature type="region of interest" description="Disordered" evidence="1">
    <location>
        <begin position="1"/>
        <end position="113"/>
    </location>
</feature>
<reference evidence="4 5" key="1">
    <citation type="submission" date="2025-05" db="UniProtKB">
        <authorList>
            <consortium name="RefSeq"/>
        </authorList>
    </citation>
    <scope>IDENTIFICATION</scope>
    <source>
        <tissue evidence="4 5">Muscle</tissue>
    </source>
</reference>
<feature type="domain" description="STPR" evidence="2">
    <location>
        <begin position="16"/>
        <end position="65"/>
    </location>
</feature>
<evidence type="ECO:0000256" key="1">
    <source>
        <dbReference type="SAM" id="MobiDB-lite"/>
    </source>
</evidence>
<accession>A0ABM1BZJ5</accession>
<feature type="compositionally biased region" description="Basic and acidic residues" evidence="1">
    <location>
        <begin position="7"/>
        <end position="38"/>
    </location>
</feature>
<dbReference type="GeneID" id="106475495"/>
<keyword evidence="3" id="KW-1185">Reference proteome</keyword>
<proteinExistence type="predicted"/>
<evidence type="ECO:0000313" key="4">
    <source>
        <dbReference type="RefSeq" id="XP_013791629.1"/>
    </source>
</evidence>